<gene>
    <name evidence="1" type="ORF">QNJ86_11260</name>
</gene>
<dbReference type="EMBL" id="JASJEU010000022">
    <property type="protein sequence ID" value="MDJ1651381.1"/>
    <property type="molecule type" value="Genomic_DNA"/>
</dbReference>
<dbReference type="Proteomes" id="UP001232750">
    <property type="component" value="Unassembled WGS sequence"/>
</dbReference>
<accession>A0ABT7DPB3</accession>
<proteinExistence type="predicted"/>
<comment type="caution">
    <text evidence="1">The sequence shown here is derived from an EMBL/GenBank/DDBJ whole genome shotgun (WGS) entry which is preliminary data.</text>
</comment>
<protein>
    <submittedName>
        <fullName evidence="1">Abortive phage infection protein</fullName>
    </submittedName>
</protein>
<reference evidence="1 2" key="1">
    <citation type="submission" date="2023-05" db="EMBL/GenBank/DDBJ databases">
        <title>Gordonibacter KGMB12511T sp. nov., isolated from faeces of healthy Korean.</title>
        <authorList>
            <person name="Kim H.S."/>
            <person name="Kim J.-S."/>
            <person name="Suh M.K."/>
            <person name="Eom M.K."/>
            <person name="Do H.E."/>
            <person name="Lee J.-S."/>
        </authorList>
    </citation>
    <scope>NUCLEOTIDE SEQUENCE [LARGE SCALE GENOMIC DNA]</scope>
    <source>
        <strain evidence="1 2">KGMB12511</strain>
    </source>
</reference>
<keyword evidence="2" id="KW-1185">Reference proteome</keyword>
<evidence type="ECO:0000313" key="2">
    <source>
        <dbReference type="Proteomes" id="UP001232750"/>
    </source>
</evidence>
<sequence>MQLEELLEKNDGLLMRADTLNHGVSNGTFYNFVKKKQLQKIAKGVYLAPDAYPDEMYMLQTRYPRAIFSHDTALYLHDLSEREPVPLSVTVPSSYNAGSLSEGGARVHYVKEPWYKLGMCVMESPEGNPIRVYDRERTICDTVRKRSAMEPSAFNYAMRSYARSRNKDLRRLGEYAEAMNIDSQVRDALEVLL</sequence>
<evidence type="ECO:0000313" key="1">
    <source>
        <dbReference type="EMBL" id="MDJ1651381.1"/>
    </source>
</evidence>
<organism evidence="1 2">
    <name type="scientific">Gordonibacter faecis</name>
    <dbReference type="NCBI Taxonomy" id="3047475"/>
    <lineage>
        <taxon>Bacteria</taxon>
        <taxon>Bacillati</taxon>
        <taxon>Actinomycetota</taxon>
        <taxon>Coriobacteriia</taxon>
        <taxon>Eggerthellales</taxon>
        <taxon>Eggerthellaceae</taxon>
        <taxon>Gordonibacter</taxon>
    </lineage>
</organism>
<name>A0ABT7DPB3_9ACTN</name>
<dbReference type="RefSeq" id="WP_283832727.1">
    <property type="nucleotide sequence ID" value="NZ_JASJEU010000022.1"/>
</dbReference>